<sequence>MSPIRIRYIKIIGVVAVLAFTLAASALLLLPKPSQTSPLPAAVHGELDLTRWDFRQQGSVKLSGEWEFYEAVP</sequence>
<dbReference type="EMBL" id="JASKHM010000029">
    <property type="protein sequence ID" value="MEQ4487122.1"/>
    <property type="molecule type" value="Genomic_DNA"/>
</dbReference>
<protein>
    <recommendedName>
        <fullName evidence="3">AsmA family protein</fullName>
    </recommendedName>
</protein>
<evidence type="ECO:0000313" key="2">
    <source>
        <dbReference type="Proteomes" id="UP001493487"/>
    </source>
</evidence>
<comment type="caution">
    <text evidence="1">The sequence shown here is derived from an EMBL/GenBank/DDBJ whole genome shotgun (WGS) entry which is preliminary data.</text>
</comment>
<dbReference type="RefSeq" id="WP_232190148.1">
    <property type="nucleotide sequence ID" value="NZ_JAIOAP010000028.1"/>
</dbReference>
<accession>A0ABV1L496</accession>
<evidence type="ECO:0000313" key="1">
    <source>
        <dbReference type="EMBL" id="MEQ4487122.1"/>
    </source>
</evidence>
<proteinExistence type="predicted"/>
<gene>
    <name evidence="1" type="ORF">QJS35_32570</name>
</gene>
<organism evidence="1 2">
    <name type="scientific">Cohnella silvisoli</name>
    <dbReference type="NCBI Taxonomy" id="2873699"/>
    <lineage>
        <taxon>Bacteria</taxon>
        <taxon>Bacillati</taxon>
        <taxon>Bacillota</taxon>
        <taxon>Bacilli</taxon>
        <taxon>Bacillales</taxon>
        <taxon>Paenibacillaceae</taxon>
        <taxon>Cohnella</taxon>
    </lineage>
</organism>
<reference evidence="1 2" key="1">
    <citation type="journal article" date="2023" name="Genome Announc.">
        <title>Pan-Genome Analyses of the Genus Cohnella and Proposal of the Novel Species Cohnella silvisoli sp. nov., Isolated from Forest Soil.</title>
        <authorList>
            <person name="Wang C."/>
            <person name="Mao L."/>
            <person name="Bao G."/>
            <person name="Zhu H."/>
        </authorList>
    </citation>
    <scope>NUCLEOTIDE SEQUENCE [LARGE SCALE GENOMIC DNA]</scope>
    <source>
        <strain evidence="1 2">NL03-T5-1</strain>
    </source>
</reference>
<dbReference type="Proteomes" id="UP001493487">
    <property type="component" value="Unassembled WGS sequence"/>
</dbReference>
<keyword evidence="2" id="KW-1185">Reference proteome</keyword>
<evidence type="ECO:0008006" key="3">
    <source>
        <dbReference type="Google" id="ProtNLM"/>
    </source>
</evidence>
<name>A0ABV1L496_9BACL</name>